<gene>
    <name evidence="3" type="primary">tsaB</name>
    <name evidence="3" type="ORF">CENDO_02250</name>
</gene>
<dbReference type="PANTHER" id="PTHR11735">
    <property type="entry name" value="TRNA N6-ADENOSINE THREONYLCARBAMOYLTRANSFERASE"/>
    <property type="match status" value="1"/>
</dbReference>
<organism evidence="3 4">
    <name type="scientific">Corynebacterium endometrii</name>
    <dbReference type="NCBI Taxonomy" id="2488819"/>
    <lineage>
        <taxon>Bacteria</taxon>
        <taxon>Bacillati</taxon>
        <taxon>Actinomycetota</taxon>
        <taxon>Actinomycetes</taxon>
        <taxon>Mycobacteriales</taxon>
        <taxon>Corynebacteriaceae</taxon>
        <taxon>Corynebacterium</taxon>
    </lineage>
</organism>
<dbReference type="AlphaFoldDB" id="A0A4V1CED7"/>
<protein>
    <submittedName>
        <fullName evidence="3">tRNA threonylcarbamoyladenosine biosynthesis protein TsaB</fullName>
    </submittedName>
</protein>
<feature type="compositionally biased region" description="Basic and acidic residues" evidence="1">
    <location>
        <begin position="214"/>
        <end position="223"/>
    </location>
</feature>
<evidence type="ECO:0000313" key="4">
    <source>
        <dbReference type="Proteomes" id="UP000296352"/>
    </source>
</evidence>
<dbReference type="SUPFAM" id="SSF53067">
    <property type="entry name" value="Actin-like ATPase domain"/>
    <property type="match status" value="2"/>
</dbReference>
<evidence type="ECO:0000313" key="3">
    <source>
        <dbReference type="EMBL" id="QCB27748.1"/>
    </source>
</evidence>
<dbReference type="Pfam" id="PF00814">
    <property type="entry name" value="TsaD"/>
    <property type="match status" value="1"/>
</dbReference>
<evidence type="ECO:0000256" key="1">
    <source>
        <dbReference type="SAM" id="MobiDB-lite"/>
    </source>
</evidence>
<dbReference type="KEGG" id="cee:CENDO_02250"/>
<dbReference type="RefSeq" id="WP_136140578.1">
    <property type="nucleotide sequence ID" value="NZ_CP039247.1"/>
</dbReference>
<dbReference type="InterPro" id="IPR022496">
    <property type="entry name" value="T6A_TsaB"/>
</dbReference>
<accession>A0A4V1CED7</accession>
<name>A0A4V1CED7_9CORY</name>
<dbReference type="GO" id="GO:0002949">
    <property type="term" value="P:tRNA threonylcarbamoyladenosine modification"/>
    <property type="evidence" value="ECO:0007669"/>
    <property type="project" value="InterPro"/>
</dbReference>
<dbReference type="InterPro" id="IPR043129">
    <property type="entry name" value="ATPase_NBD"/>
</dbReference>
<dbReference type="CDD" id="cd24032">
    <property type="entry name" value="ASKHA_NBD_TsaB"/>
    <property type="match status" value="1"/>
</dbReference>
<dbReference type="EMBL" id="CP039247">
    <property type="protein sequence ID" value="QCB27748.1"/>
    <property type="molecule type" value="Genomic_DNA"/>
</dbReference>
<dbReference type="Proteomes" id="UP000296352">
    <property type="component" value="Chromosome"/>
</dbReference>
<sequence length="235" mass="24982">MNILAIDTSTADLVTGVSARKGDAGITVDIERDTRAHNEKLMPKIDALLASSGCSYAALDAVVVGCGPGPFTGLRVGMSTAQALADALRIPVYGVCSHDAVAWELQSGGVRGSVLVATDARRKEIYYSTFMLTDGGIERTYGPDVIKPEELLLEQAPEFVCIPDGLYGRLVPQYRVERVEAGPHPPGLMRAAGISGDSAQLPGEPDPLVPLYLRRPDAKEPKAQPKSPAIPDVEF</sequence>
<dbReference type="OrthoDB" id="9809995at2"/>
<evidence type="ECO:0000259" key="2">
    <source>
        <dbReference type="Pfam" id="PF00814"/>
    </source>
</evidence>
<proteinExistence type="predicted"/>
<dbReference type="Gene3D" id="3.30.420.40">
    <property type="match status" value="1"/>
</dbReference>
<dbReference type="PANTHER" id="PTHR11735:SF11">
    <property type="entry name" value="TRNA THREONYLCARBAMOYLADENOSINE BIOSYNTHESIS PROTEIN TSAB"/>
    <property type="match status" value="1"/>
</dbReference>
<dbReference type="NCBIfam" id="TIGR03725">
    <property type="entry name" value="T6A_YeaZ"/>
    <property type="match status" value="1"/>
</dbReference>
<reference evidence="3 4" key="1">
    <citation type="submission" date="2019-04" db="EMBL/GenBank/DDBJ databases">
        <title>Corynebacterium endometrii sp. nov., isolated from the uterus of a cow with endometritis.</title>
        <authorList>
            <person name="Ballas P."/>
            <person name="Ruckert C."/>
            <person name="Wagener K."/>
            <person name="Drillich M."/>
            <person name="Kaempfer P."/>
            <person name="Busse H.-J."/>
            <person name="Ehling-Schulz M."/>
        </authorList>
    </citation>
    <scope>NUCLEOTIDE SEQUENCE [LARGE SCALE GENOMIC DNA]</scope>
    <source>
        <strain evidence="3 4">LMM-1653</strain>
    </source>
</reference>
<feature type="region of interest" description="Disordered" evidence="1">
    <location>
        <begin position="187"/>
        <end position="235"/>
    </location>
</feature>
<dbReference type="InterPro" id="IPR000905">
    <property type="entry name" value="Gcp-like_dom"/>
</dbReference>
<feature type="domain" description="Gcp-like" evidence="2">
    <location>
        <begin position="34"/>
        <end position="152"/>
    </location>
</feature>
<dbReference type="GO" id="GO:0005829">
    <property type="term" value="C:cytosol"/>
    <property type="evidence" value="ECO:0007669"/>
    <property type="project" value="TreeGrafter"/>
</dbReference>
<keyword evidence="4" id="KW-1185">Reference proteome</keyword>